<dbReference type="AlphaFoldDB" id="A0A2L1GKQ0"/>
<dbReference type="Proteomes" id="UP000239867">
    <property type="component" value="Chromosome"/>
</dbReference>
<keyword evidence="1" id="KW-0175">Coiled coil</keyword>
<keyword evidence="3" id="KW-0472">Membrane</keyword>
<dbReference type="KEGG" id="deo:CAY53_01165"/>
<dbReference type="InterPro" id="IPR047774">
    <property type="entry name" value="SrfA-like"/>
</dbReference>
<evidence type="ECO:0000313" key="4">
    <source>
        <dbReference type="EMBL" id="AVD70261.1"/>
    </source>
</evidence>
<evidence type="ECO:0000313" key="5">
    <source>
        <dbReference type="Proteomes" id="UP000239867"/>
    </source>
</evidence>
<keyword evidence="5" id="KW-1185">Reference proteome</keyword>
<dbReference type="NCBIfam" id="NF040486">
    <property type="entry name" value="SrfA_fam"/>
    <property type="match status" value="1"/>
</dbReference>
<proteinExistence type="predicted"/>
<keyword evidence="3" id="KW-1133">Transmembrane helix</keyword>
<evidence type="ECO:0000256" key="3">
    <source>
        <dbReference type="SAM" id="Phobius"/>
    </source>
</evidence>
<keyword evidence="3" id="KW-0812">Transmembrane</keyword>
<name>A0A2L1GKQ0_9BACT</name>
<evidence type="ECO:0000256" key="1">
    <source>
        <dbReference type="SAM" id="Coils"/>
    </source>
</evidence>
<feature type="region of interest" description="Disordered" evidence="2">
    <location>
        <begin position="172"/>
        <end position="198"/>
    </location>
</feature>
<dbReference type="EMBL" id="CP021255">
    <property type="protein sequence ID" value="AVD70261.1"/>
    <property type="molecule type" value="Genomic_DNA"/>
</dbReference>
<organism evidence="4 5">
    <name type="scientific">Desulfobulbus oralis</name>
    <dbReference type="NCBI Taxonomy" id="1986146"/>
    <lineage>
        <taxon>Bacteria</taxon>
        <taxon>Pseudomonadati</taxon>
        <taxon>Thermodesulfobacteriota</taxon>
        <taxon>Desulfobulbia</taxon>
        <taxon>Desulfobulbales</taxon>
        <taxon>Desulfobulbaceae</taxon>
        <taxon>Desulfobulbus</taxon>
    </lineage>
</organism>
<feature type="coiled-coil region" evidence="1">
    <location>
        <begin position="251"/>
        <end position="278"/>
    </location>
</feature>
<accession>A0A2L1GKQ0</accession>
<protein>
    <submittedName>
        <fullName evidence="4">Uncharacterized protein</fullName>
    </submittedName>
</protein>
<feature type="transmembrane region" description="Helical" evidence="3">
    <location>
        <begin position="209"/>
        <end position="229"/>
    </location>
</feature>
<dbReference type="RefSeq" id="WP_104935584.1">
    <property type="nucleotide sequence ID" value="NZ_CP021255.1"/>
</dbReference>
<gene>
    <name evidence="4" type="ORF">CAY53_01165</name>
</gene>
<sequence>MNGTLITSTPKSSMHALACQGIMVASCYPQLRDMLRKKLGDDYVLLFAEPMPNSADNSIDWYTPVQGAVQRLDALPEAAQDRLRDTLAQMAAEIRRYADELRQSPDSAKQTRGEILRLALHYPGEERIFVVGDQPVFTCWGHGPGTPGAEAQDLSRLSRNIQKAPLMAVAAAEREEPLPAEGPAPPLPRTEQEPEPRGRLAPFPGAGCLWWLLALLLLLVLLFLLCVGIDEQPARSGLTLYRLKSRMPPELGMLRDRNRALEDEISGLKERLQKHVAGCREETPAEPAGEAMRIPEKSAGISFLQGAWRCETGLVNLGNNEPLVIEFRFDEKGEGQAIVQEQNGNRCTGPVRATLGDAGLHIAVDPQRCTDGSLFSSQKIDCKNEGQSAQCSGLNEEQGNHWEARFFRLGG</sequence>
<evidence type="ECO:0000256" key="2">
    <source>
        <dbReference type="SAM" id="MobiDB-lite"/>
    </source>
</evidence>
<dbReference type="OrthoDB" id="5448848at2"/>
<reference evidence="4 5" key="1">
    <citation type="journal article" date="2018" name="MBio">
        <title>Insights into the evolution of host association through the isolation and characterization of a novel human periodontal pathobiont, Desulfobulbus oralis.</title>
        <authorList>
            <person name="Cross K.L."/>
            <person name="Chirania P."/>
            <person name="Xiong W."/>
            <person name="Beall C.J."/>
            <person name="Elkins J.G."/>
            <person name="Giannone R.J."/>
            <person name="Griffen A.L."/>
            <person name="Guss A.M."/>
            <person name="Hettich R.L."/>
            <person name="Joshi S.S."/>
            <person name="Mokrzan E.M."/>
            <person name="Martin R.K."/>
            <person name="Zhulin I.B."/>
            <person name="Leys E.J."/>
            <person name="Podar M."/>
        </authorList>
    </citation>
    <scope>NUCLEOTIDE SEQUENCE [LARGE SCALE GENOMIC DNA]</scope>
    <source>
        <strain evidence="4 5">ORNL</strain>
    </source>
</reference>